<dbReference type="GO" id="GO:0016705">
    <property type="term" value="F:oxidoreductase activity, acting on paired donors, with incorporation or reduction of molecular oxygen"/>
    <property type="evidence" value="ECO:0007669"/>
    <property type="project" value="InterPro"/>
</dbReference>
<keyword evidence="5" id="KW-0812">Transmembrane</keyword>
<dbReference type="SUPFAM" id="SSF48264">
    <property type="entry name" value="Cytochrome P450"/>
    <property type="match status" value="1"/>
</dbReference>
<evidence type="ECO:0000256" key="6">
    <source>
        <dbReference type="ARBA" id="ARBA00022723"/>
    </source>
</evidence>
<dbReference type="GO" id="GO:0016020">
    <property type="term" value="C:membrane"/>
    <property type="evidence" value="ECO:0007669"/>
    <property type="project" value="UniProtKB-SubCell"/>
</dbReference>
<dbReference type="InterPro" id="IPR001128">
    <property type="entry name" value="Cyt_P450"/>
</dbReference>
<name>A0A8E2J8P3_9PEZI</name>
<dbReference type="GO" id="GO:0005506">
    <property type="term" value="F:iron ion binding"/>
    <property type="evidence" value="ECO:0007669"/>
    <property type="project" value="InterPro"/>
</dbReference>
<evidence type="ECO:0000256" key="8">
    <source>
        <dbReference type="ARBA" id="ARBA00023002"/>
    </source>
</evidence>
<dbReference type="Proteomes" id="UP000250266">
    <property type="component" value="Unassembled WGS sequence"/>
</dbReference>
<dbReference type="PROSITE" id="PS00086">
    <property type="entry name" value="CYTOCHROME_P450"/>
    <property type="match status" value="1"/>
</dbReference>
<dbReference type="InterPro" id="IPR050121">
    <property type="entry name" value="Cytochrome_P450_monoxygenase"/>
</dbReference>
<dbReference type="InterPro" id="IPR036396">
    <property type="entry name" value="Cyt_P450_sf"/>
</dbReference>
<evidence type="ECO:0000256" key="4">
    <source>
        <dbReference type="ARBA" id="ARBA00022617"/>
    </source>
</evidence>
<dbReference type="PANTHER" id="PTHR24305:SF230">
    <property type="entry name" value="P450, PUTATIVE (EUROFUNG)-RELATED"/>
    <property type="match status" value="1"/>
</dbReference>
<evidence type="ECO:0000256" key="9">
    <source>
        <dbReference type="ARBA" id="ARBA00023004"/>
    </source>
</evidence>
<evidence type="ECO:0000256" key="2">
    <source>
        <dbReference type="ARBA" id="ARBA00004167"/>
    </source>
</evidence>
<comment type="cofactor">
    <cofactor evidence="1 12">
        <name>heme</name>
        <dbReference type="ChEBI" id="CHEBI:30413"/>
    </cofactor>
</comment>
<dbReference type="InterPro" id="IPR017972">
    <property type="entry name" value="Cyt_P450_CS"/>
</dbReference>
<keyword evidence="15" id="KW-1185">Reference proteome</keyword>
<sequence length="502" mass="57252">MLSAARGGSSDRKLGSWKLNYFLTRSSCLEKVFTYLVVKTVYRCYFHPLSSYPGPKFAASSRLWFVYNMVIGVLPQKIRRLHEELGPVVRVAPNELSYSSSKAWNDIYGFRSGKPEMSKETPLYQAQPPGILSATRIKHSHFRHLMSRGFSEAALREQEPLVKGYADLLMGRLHEQAKLGDAVDIVSWYNFFTFDVIGDLAFGEPFGCLATSDYHPWVKMIFDAIHLIGFKQALGHYPKLDRLVPYITPKALADKWDSHDQMTREKTLRRKESKVDRADFLSQLIKPENNVTDEELFGNATTLITAGSETTATVLSSVTWFLLQNPEAMLKLVSEVRSSFHDTSEINFISVNKLKYMLACLNEAMRVFPPVPSGLSRMVPEGGDLIDGKWVPGGTHVSVLQLAVNTSTANFSRPNEYIPERWMDDPRFMNDDQTAMQPFSTGPRNCIGKNLAFVEMRLILALLLFEFDLELDDKTEKWNEARVFIIWEKKPLWIRLKPVTRL</sequence>
<dbReference type="PRINTS" id="PR00463">
    <property type="entry name" value="EP450I"/>
</dbReference>
<evidence type="ECO:0000313" key="15">
    <source>
        <dbReference type="Proteomes" id="UP000250266"/>
    </source>
</evidence>
<keyword evidence="10 13" id="KW-0503">Monooxygenase</keyword>
<dbReference type="GO" id="GO:0004497">
    <property type="term" value="F:monooxygenase activity"/>
    <property type="evidence" value="ECO:0007669"/>
    <property type="project" value="UniProtKB-KW"/>
</dbReference>
<keyword evidence="9 12" id="KW-0408">Iron</keyword>
<evidence type="ECO:0000256" key="1">
    <source>
        <dbReference type="ARBA" id="ARBA00001971"/>
    </source>
</evidence>
<dbReference type="Gene3D" id="1.10.630.10">
    <property type="entry name" value="Cytochrome P450"/>
    <property type="match status" value="1"/>
</dbReference>
<dbReference type="CDD" id="cd11058">
    <property type="entry name" value="CYP60B-like"/>
    <property type="match status" value="1"/>
</dbReference>
<dbReference type="OrthoDB" id="1470350at2759"/>
<dbReference type="GO" id="GO:0009403">
    <property type="term" value="P:toxin biosynthetic process"/>
    <property type="evidence" value="ECO:0007669"/>
    <property type="project" value="UniProtKB-ARBA"/>
</dbReference>
<accession>A0A8E2J8P3</accession>
<feature type="binding site" description="axial binding residue" evidence="12">
    <location>
        <position position="446"/>
    </location>
    <ligand>
        <name>heme</name>
        <dbReference type="ChEBI" id="CHEBI:30413"/>
    </ligand>
    <ligandPart>
        <name>Fe</name>
        <dbReference type="ChEBI" id="CHEBI:18248"/>
    </ligandPart>
</feature>
<evidence type="ECO:0000256" key="3">
    <source>
        <dbReference type="ARBA" id="ARBA00010617"/>
    </source>
</evidence>
<evidence type="ECO:0000256" key="12">
    <source>
        <dbReference type="PIRSR" id="PIRSR602401-1"/>
    </source>
</evidence>
<reference evidence="14 15" key="1">
    <citation type="journal article" date="2016" name="Nat. Commun.">
        <title>Ectomycorrhizal ecology is imprinted in the genome of the dominant symbiotic fungus Cenococcum geophilum.</title>
        <authorList>
            <consortium name="DOE Joint Genome Institute"/>
            <person name="Peter M."/>
            <person name="Kohler A."/>
            <person name="Ohm R.A."/>
            <person name="Kuo A."/>
            <person name="Krutzmann J."/>
            <person name="Morin E."/>
            <person name="Arend M."/>
            <person name="Barry K.W."/>
            <person name="Binder M."/>
            <person name="Choi C."/>
            <person name="Clum A."/>
            <person name="Copeland A."/>
            <person name="Grisel N."/>
            <person name="Haridas S."/>
            <person name="Kipfer T."/>
            <person name="LaButti K."/>
            <person name="Lindquist E."/>
            <person name="Lipzen A."/>
            <person name="Maire R."/>
            <person name="Meier B."/>
            <person name="Mihaltcheva S."/>
            <person name="Molinier V."/>
            <person name="Murat C."/>
            <person name="Poggeler S."/>
            <person name="Quandt C.A."/>
            <person name="Sperisen C."/>
            <person name="Tritt A."/>
            <person name="Tisserant E."/>
            <person name="Crous P.W."/>
            <person name="Henrissat B."/>
            <person name="Nehls U."/>
            <person name="Egli S."/>
            <person name="Spatafora J.W."/>
            <person name="Grigoriev I.V."/>
            <person name="Martin F.M."/>
        </authorList>
    </citation>
    <scope>NUCLEOTIDE SEQUENCE [LARGE SCALE GENOMIC DNA]</scope>
    <source>
        <strain evidence="14 15">CBS 459.81</strain>
    </source>
</reference>
<gene>
    <name evidence="14" type="ORF">K432DRAFT_438302</name>
</gene>
<keyword evidence="4 12" id="KW-0349">Heme</keyword>
<proteinExistence type="inferred from homology"/>
<evidence type="ECO:0000256" key="11">
    <source>
        <dbReference type="ARBA" id="ARBA00023136"/>
    </source>
</evidence>
<evidence type="ECO:0000256" key="10">
    <source>
        <dbReference type="ARBA" id="ARBA00023033"/>
    </source>
</evidence>
<evidence type="ECO:0000256" key="5">
    <source>
        <dbReference type="ARBA" id="ARBA00022692"/>
    </source>
</evidence>
<comment type="similarity">
    <text evidence="3 13">Belongs to the cytochrome P450 family.</text>
</comment>
<dbReference type="PANTHER" id="PTHR24305">
    <property type="entry name" value="CYTOCHROME P450"/>
    <property type="match status" value="1"/>
</dbReference>
<evidence type="ECO:0000256" key="13">
    <source>
        <dbReference type="RuleBase" id="RU000461"/>
    </source>
</evidence>
<dbReference type="Pfam" id="PF00067">
    <property type="entry name" value="p450"/>
    <property type="match status" value="1"/>
</dbReference>
<dbReference type="PRINTS" id="PR00385">
    <property type="entry name" value="P450"/>
</dbReference>
<evidence type="ECO:0000256" key="7">
    <source>
        <dbReference type="ARBA" id="ARBA00022989"/>
    </source>
</evidence>
<dbReference type="AlphaFoldDB" id="A0A8E2J8P3"/>
<protein>
    <submittedName>
        <fullName evidence="14">Cytochrome P450 monooxygenase-like protein</fullName>
    </submittedName>
</protein>
<keyword evidence="8 13" id="KW-0560">Oxidoreductase</keyword>
<keyword evidence="6 12" id="KW-0479">Metal-binding</keyword>
<dbReference type="FunFam" id="1.10.630.10:FF:000047">
    <property type="entry name" value="Cytochrome P450 monooxygenase"/>
    <property type="match status" value="1"/>
</dbReference>
<keyword evidence="11" id="KW-0472">Membrane</keyword>
<dbReference type="EMBL" id="KV745770">
    <property type="protein sequence ID" value="OCK73458.1"/>
    <property type="molecule type" value="Genomic_DNA"/>
</dbReference>
<dbReference type="GO" id="GO:0020037">
    <property type="term" value="F:heme binding"/>
    <property type="evidence" value="ECO:0007669"/>
    <property type="project" value="InterPro"/>
</dbReference>
<keyword evidence="7" id="KW-1133">Transmembrane helix</keyword>
<dbReference type="InterPro" id="IPR002401">
    <property type="entry name" value="Cyt_P450_E_grp-I"/>
</dbReference>
<comment type="subcellular location">
    <subcellularLocation>
        <location evidence="2">Membrane</location>
        <topology evidence="2">Single-pass membrane protein</topology>
    </subcellularLocation>
</comment>
<evidence type="ECO:0000313" key="14">
    <source>
        <dbReference type="EMBL" id="OCK73458.1"/>
    </source>
</evidence>
<organism evidence="14 15">
    <name type="scientific">Lepidopterella palustris CBS 459.81</name>
    <dbReference type="NCBI Taxonomy" id="1314670"/>
    <lineage>
        <taxon>Eukaryota</taxon>
        <taxon>Fungi</taxon>
        <taxon>Dikarya</taxon>
        <taxon>Ascomycota</taxon>
        <taxon>Pezizomycotina</taxon>
        <taxon>Dothideomycetes</taxon>
        <taxon>Pleosporomycetidae</taxon>
        <taxon>Mytilinidiales</taxon>
        <taxon>Argynnaceae</taxon>
        <taxon>Lepidopterella</taxon>
    </lineage>
</organism>